<evidence type="ECO:0000313" key="8">
    <source>
        <dbReference type="EMBL" id="ADK67874.1"/>
    </source>
</evidence>
<comment type="similarity">
    <text evidence="2">Belongs to the threonine synthase family.</text>
</comment>
<evidence type="ECO:0000259" key="7">
    <source>
        <dbReference type="Pfam" id="PF14821"/>
    </source>
</evidence>
<dbReference type="KEGG" id="ols:Olsu_0761"/>
<feature type="domain" description="Tryptophan synthase beta chain-like PALP" evidence="6">
    <location>
        <begin position="101"/>
        <end position="332"/>
    </location>
</feature>
<dbReference type="NCBIfam" id="TIGR00260">
    <property type="entry name" value="thrC"/>
    <property type="match status" value="1"/>
</dbReference>
<protein>
    <recommendedName>
        <fullName evidence="4">Threonine synthase</fullName>
        <ecNumber evidence="4">4.2.3.1</ecNumber>
    </recommendedName>
</protein>
<evidence type="ECO:0000256" key="5">
    <source>
        <dbReference type="PIRSR" id="PIRSR604450-51"/>
    </source>
</evidence>
<dbReference type="HOGENOM" id="CLU_015170_3_1_11"/>
<evidence type="ECO:0000256" key="4">
    <source>
        <dbReference type="NCBIfam" id="TIGR00260"/>
    </source>
</evidence>
<reference evidence="8 9" key="1">
    <citation type="journal article" date="2010" name="Stand. Genomic Sci.">
        <title>Complete genome sequence of Olsenella uli type strain (VPI D76D-27C).</title>
        <authorList>
            <person name="Goker M."/>
            <person name="Held B."/>
            <person name="Lucas S."/>
            <person name="Nolan M."/>
            <person name="Yasawong M."/>
            <person name="Glavina Del Rio T."/>
            <person name="Tice H."/>
            <person name="Cheng J.F."/>
            <person name="Bruce D."/>
            <person name="Detter J.C."/>
            <person name="Tapia R."/>
            <person name="Han C."/>
            <person name="Goodwin L."/>
            <person name="Pitluck S."/>
            <person name="Liolios K."/>
            <person name="Ivanova N."/>
            <person name="Mavromatis K."/>
            <person name="Mikhailova N."/>
            <person name="Pati A."/>
            <person name="Chen A."/>
            <person name="Palaniappan K."/>
            <person name="Land M."/>
            <person name="Hauser L."/>
            <person name="Chang Y.J."/>
            <person name="Jeffries C.D."/>
            <person name="Rohde M."/>
            <person name="Sikorski J."/>
            <person name="Pukall R."/>
            <person name="Woyke T."/>
            <person name="Bristow J."/>
            <person name="Eisen J.A."/>
            <person name="Markowitz V."/>
            <person name="Hugenholtz P."/>
            <person name="Kyrpides N.C."/>
            <person name="Klenk H.P."/>
            <person name="Lapidus A."/>
        </authorList>
    </citation>
    <scope>NUCLEOTIDE SEQUENCE [LARGE SCALE GENOMIC DNA]</scope>
    <source>
        <strain evidence="9">ATCC 49627 / DSM 7084 / CIP 109912 / JCM 12494 / NCIMB 702895 / VPI D76D-27C</strain>
    </source>
</reference>
<dbReference type="CDD" id="cd01560">
    <property type="entry name" value="Thr-synth_2"/>
    <property type="match status" value="1"/>
</dbReference>
<dbReference type="AlphaFoldDB" id="E1QZR0"/>
<dbReference type="InterPro" id="IPR029144">
    <property type="entry name" value="Thr_synth_N"/>
</dbReference>
<dbReference type="Gene3D" id="3.40.50.1100">
    <property type="match status" value="2"/>
</dbReference>
<dbReference type="GO" id="GO:0004795">
    <property type="term" value="F:threonine synthase activity"/>
    <property type="evidence" value="ECO:0007669"/>
    <property type="project" value="UniProtKB-UniRule"/>
</dbReference>
<dbReference type="Pfam" id="PF24857">
    <property type="entry name" value="THR4_C"/>
    <property type="match status" value="1"/>
</dbReference>
<name>E1QZR0_OLSUV</name>
<evidence type="ECO:0000256" key="3">
    <source>
        <dbReference type="ARBA" id="ARBA00022898"/>
    </source>
</evidence>
<dbReference type="GO" id="GO:0005737">
    <property type="term" value="C:cytoplasm"/>
    <property type="evidence" value="ECO:0007669"/>
    <property type="project" value="TreeGrafter"/>
</dbReference>
<dbReference type="Proteomes" id="UP000000333">
    <property type="component" value="Chromosome"/>
</dbReference>
<gene>
    <name evidence="8" type="ordered locus">Olsu_0761</name>
</gene>
<dbReference type="eggNOG" id="COG0498">
    <property type="taxonomic scope" value="Bacteria"/>
</dbReference>
<comment type="cofactor">
    <cofactor evidence="1 5">
        <name>pyridoxal 5'-phosphate</name>
        <dbReference type="ChEBI" id="CHEBI:597326"/>
    </cofactor>
</comment>
<dbReference type="PANTHER" id="PTHR43515">
    <property type="entry name" value="THREONINE SYNTHASE-LIKE 1"/>
    <property type="match status" value="1"/>
</dbReference>
<evidence type="ECO:0000256" key="2">
    <source>
        <dbReference type="ARBA" id="ARBA00005517"/>
    </source>
</evidence>
<feature type="modified residue" description="N6-(pyridoxal phosphate)lysine" evidence="5">
    <location>
        <position position="112"/>
    </location>
</feature>
<dbReference type="STRING" id="633147.Olsu_0761"/>
<evidence type="ECO:0000259" key="6">
    <source>
        <dbReference type="Pfam" id="PF00291"/>
    </source>
</evidence>
<dbReference type="OrthoDB" id="9778118at2"/>
<evidence type="ECO:0000256" key="1">
    <source>
        <dbReference type="ARBA" id="ARBA00001933"/>
    </source>
</evidence>
<dbReference type="GO" id="GO:0009088">
    <property type="term" value="P:threonine biosynthetic process"/>
    <property type="evidence" value="ECO:0007669"/>
    <property type="project" value="UniProtKB-UniRule"/>
</dbReference>
<dbReference type="InterPro" id="IPR001926">
    <property type="entry name" value="TrpB-like_PALP"/>
</dbReference>
<accession>E1QZR0</accession>
<keyword evidence="3 5" id="KW-0663">Pyridoxal phosphate</keyword>
<dbReference type="Gene3D" id="3.90.1380.10">
    <property type="entry name" value="Threonine synthase, N-terminal domain"/>
    <property type="match status" value="1"/>
</dbReference>
<dbReference type="GeneID" id="78512178"/>
<dbReference type="InterPro" id="IPR037158">
    <property type="entry name" value="Thr_synth_N_sf"/>
</dbReference>
<keyword evidence="9" id="KW-1185">Reference proteome</keyword>
<dbReference type="EC" id="4.2.3.1" evidence="4"/>
<feature type="domain" description="Threonine synthase N-terminal" evidence="7">
    <location>
        <begin position="5"/>
        <end position="80"/>
    </location>
</feature>
<dbReference type="SUPFAM" id="SSF53686">
    <property type="entry name" value="Tryptophan synthase beta subunit-like PLP-dependent enzymes"/>
    <property type="match status" value="1"/>
</dbReference>
<dbReference type="PANTHER" id="PTHR43515:SF1">
    <property type="entry name" value="THREONINE SYNTHASE-LIKE 1"/>
    <property type="match status" value="1"/>
</dbReference>
<dbReference type="InterPro" id="IPR004450">
    <property type="entry name" value="Thr_synthase-like"/>
</dbReference>
<dbReference type="EMBL" id="CP002106">
    <property type="protein sequence ID" value="ADK67874.1"/>
    <property type="molecule type" value="Genomic_DNA"/>
</dbReference>
<keyword evidence="8" id="KW-0456">Lyase</keyword>
<sequence>MDTFYHSTRNGDDSVTSKQAILAGIAPDGGLFVSDGLGAEKIDLALVVGQDYHATARLVLGTLLGDFSEGEVGACVAGAYADNFDSAAVTPLSPLGDDWLLELHHGPTCAFKDIALQMLPRLMSVAREGDGRDVMIVTATSGDTGKAALAGFAGVEGTGVTVFYPEGKVSDIQRLQMVTQQGGNVAVCAIRGNFDDSQTEVKRIFSDASLAGRLAAGGTVLSSANSINVGRLVPQVTYYFDAYAQLVRRGAVRQGDAVDFYVPTGNFGDVLAGYYARRLGLPVGRLVVASNTNKVLTDFIETGTYDRRRDFVKTISPSMDILVSSNLERLLYYLSDGDCERVRSHMSDLAERGVYSIDADMHARLRETFGCGFATDEETKGTIRSSWEGGHVLLDPHTAVAKTILDRTPHEGRQRVCLSTASPYKFSADVLAALGGKTAGLDGFACMDGLERLSGTAAPAQLSRLRYAPVIHTDVCGRDEMGSFVERACQRVFA</sequence>
<organism evidence="8 9">
    <name type="scientific">Olsenella uli (strain ATCC 49627 / DSM 7084 / CCUG 31166 / CIP 109912 / JCM 12494 / LMG 11480 / NCIMB 702895 / VPI D76D-27C)</name>
    <name type="common">Lactobacillus uli</name>
    <dbReference type="NCBI Taxonomy" id="633147"/>
    <lineage>
        <taxon>Bacteria</taxon>
        <taxon>Bacillati</taxon>
        <taxon>Actinomycetota</taxon>
        <taxon>Coriobacteriia</taxon>
        <taxon>Coriobacteriales</taxon>
        <taxon>Atopobiaceae</taxon>
        <taxon>Olsenella</taxon>
    </lineage>
</organism>
<dbReference type="InterPro" id="IPR036052">
    <property type="entry name" value="TrpB-like_PALP_sf"/>
</dbReference>
<proteinExistence type="inferred from homology"/>
<evidence type="ECO:0000313" key="9">
    <source>
        <dbReference type="Proteomes" id="UP000000333"/>
    </source>
</evidence>
<dbReference type="Pfam" id="PF00291">
    <property type="entry name" value="PALP"/>
    <property type="match status" value="1"/>
</dbReference>
<dbReference type="Pfam" id="PF14821">
    <property type="entry name" value="Thr_synth_N"/>
    <property type="match status" value="1"/>
</dbReference>
<dbReference type="RefSeq" id="WP_013251626.1">
    <property type="nucleotide sequence ID" value="NC_014363.1"/>
</dbReference>